<feature type="domain" description="Rhodanese" evidence="2">
    <location>
        <begin position="372"/>
        <end position="460"/>
    </location>
</feature>
<evidence type="ECO:0000259" key="2">
    <source>
        <dbReference type="PROSITE" id="PS50206"/>
    </source>
</evidence>
<dbReference type="SUPFAM" id="SSF56281">
    <property type="entry name" value="Metallo-hydrolase/oxidoreductase"/>
    <property type="match status" value="1"/>
</dbReference>
<dbReference type="GO" id="GO:0070813">
    <property type="term" value="P:hydrogen sulfide metabolic process"/>
    <property type="evidence" value="ECO:0007669"/>
    <property type="project" value="TreeGrafter"/>
</dbReference>
<dbReference type="Gene3D" id="3.40.250.10">
    <property type="entry name" value="Rhodanese-like domain"/>
    <property type="match status" value="2"/>
</dbReference>
<dbReference type="Pfam" id="PF00753">
    <property type="entry name" value="Lactamase_B"/>
    <property type="match status" value="1"/>
</dbReference>
<protein>
    <submittedName>
        <fullName evidence="3">Beta-lactamase domain protein</fullName>
    </submittedName>
</protein>
<dbReference type="CDD" id="cd00158">
    <property type="entry name" value="RHOD"/>
    <property type="match status" value="2"/>
</dbReference>
<dbReference type="PANTHER" id="PTHR43084">
    <property type="entry name" value="PERSULFIDE DIOXYGENASE ETHE1"/>
    <property type="match status" value="1"/>
</dbReference>
<keyword evidence="4" id="KW-1185">Reference proteome</keyword>
<dbReference type="OrthoDB" id="9784009at2"/>
<dbReference type="CDD" id="cd07724">
    <property type="entry name" value="POD-like_MBL-fold"/>
    <property type="match status" value="1"/>
</dbReference>
<gene>
    <name evidence="3" type="ordered locus">Desac_2390</name>
</gene>
<dbReference type="InterPro" id="IPR001279">
    <property type="entry name" value="Metallo-B-lactamas"/>
</dbReference>
<dbReference type="SMART" id="SM00849">
    <property type="entry name" value="Lactamase_B"/>
    <property type="match status" value="1"/>
</dbReference>
<dbReference type="InterPro" id="IPR001763">
    <property type="entry name" value="Rhodanese-like_dom"/>
</dbReference>
<dbReference type="InterPro" id="IPR036873">
    <property type="entry name" value="Rhodanese-like_dom_sf"/>
</dbReference>
<dbReference type="KEGG" id="dao:Desac_2390"/>
<reference evidence="4" key="2">
    <citation type="submission" date="2011-03" db="EMBL/GenBank/DDBJ databases">
        <title>The complete genome of Desulfobacca acetoxidans DSM 11109.</title>
        <authorList>
            <consortium name="US DOE Joint Genome Institute (JGI-PGF)"/>
            <person name="Lucas S."/>
            <person name="Copeland A."/>
            <person name="Lapidus A."/>
            <person name="Bruce D."/>
            <person name="Goodwin L."/>
            <person name="Pitluck S."/>
            <person name="Peters L."/>
            <person name="Kyrpides N."/>
            <person name="Mavromatis K."/>
            <person name="Ivanova N."/>
            <person name="Ovchinnikova G."/>
            <person name="Teshima H."/>
            <person name="Detter J.C."/>
            <person name="Han C."/>
            <person name="Land M."/>
            <person name="Hauser L."/>
            <person name="Markowitz V."/>
            <person name="Cheng J.-F."/>
            <person name="Hugenholtz P."/>
            <person name="Woyke T."/>
            <person name="Wu D."/>
            <person name="Spring S."/>
            <person name="Schueler E."/>
            <person name="Brambilla E."/>
            <person name="Klenk H.-P."/>
            <person name="Eisen J.A."/>
        </authorList>
    </citation>
    <scope>NUCLEOTIDE SEQUENCE [LARGE SCALE GENOMIC DNA]</scope>
    <source>
        <strain evidence="4">ATCC 700848 / DSM 11109 / ASRB2</strain>
    </source>
</reference>
<dbReference type="InterPro" id="IPR044528">
    <property type="entry name" value="POD-like_MBL-fold"/>
</dbReference>
<feature type="domain" description="Rhodanese" evidence="2">
    <location>
        <begin position="266"/>
        <end position="357"/>
    </location>
</feature>
<name>F2NFU2_DESAR</name>
<evidence type="ECO:0000313" key="4">
    <source>
        <dbReference type="Proteomes" id="UP000000483"/>
    </source>
</evidence>
<dbReference type="RefSeq" id="WP_013707320.1">
    <property type="nucleotide sequence ID" value="NC_015388.1"/>
</dbReference>
<dbReference type="Proteomes" id="UP000000483">
    <property type="component" value="Chromosome"/>
</dbReference>
<dbReference type="PANTHER" id="PTHR43084:SF1">
    <property type="entry name" value="PERSULFIDE DIOXYGENASE ETHE1, MITOCHONDRIAL"/>
    <property type="match status" value="1"/>
</dbReference>
<dbReference type="GO" id="GO:0050313">
    <property type="term" value="F:sulfur dioxygenase activity"/>
    <property type="evidence" value="ECO:0007669"/>
    <property type="project" value="InterPro"/>
</dbReference>
<dbReference type="STRING" id="880072.Desac_2390"/>
<dbReference type="InterPro" id="IPR036866">
    <property type="entry name" value="RibonucZ/Hydroxyglut_hydro"/>
</dbReference>
<dbReference type="SMART" id="SM00450">
    <property type="entry name" value="RHOD"/>
    <property type="match status" value="2"/>
</dbReference>
<dbReference type="eggNOG" id="COG0607">
    <property type="taxonomic scope" value="Bacteria"/>
</dbReference>
<dbReference type="FunFam" id="3.60.15.10:FF:000030">
    <property type="entry name" value="Metallo-beta-lactamase family protein"/>
    <property type="match status" value="1"/>
</dbReference>
<accession>F2NFU2</accession>
<dbReference type="Pfam" id="PF00581">
    <property type="entry name" value="Rhodanese"/>
    <property type="match status" value="2"/>
</dbReference>
<dbReference type="EMBL" id="CP002629">
    <property type="protein sequence ID" value="AEB10211.1"/>
    <property type="molecule type" value="Genomic_DNA"/>
</dbReference>
<sequence length="460" mass="50256">MFFKQFFNEGLGCCSYMVGCAQAGVAAVVDPRRDIGDYLTLAHQEGLRITHIIDTHVHADHITGSQELQRVTEAPIYIHAQAPVKYGHQGLQEGEEIILGTARLQILDTPGHTPHSVSVLVTDASRGREPWLMLTGDLLFVGDVGRPDLAGAEKLEEQVENLYHSLYDKLGRFPGRLEIYPAHGHGSLCGRALSSKLSSTLGFERHNNPVLQKGSLTEFKTVMMQEFPARPKNFTHIIATNLAGPPLVDQQRPFRPLNVPEVKAKLESGHVLLDTREEAAFGGAHIPGSINIGMSPPIGNWAGMVLEPGTPLVLLVDNQEKLREVVRQLYRVGYDAIDGYLSGGIKAWEMAAQPTAFLPQLTPRELADMLKSGKPDLLLDVRTPTEWRQGHIAEAEHAPLSQLGQTDLSPFVGKRVVIMCGNGYRANIAGSLLMRHGAKRVMAVAGGMVSWRNAGLPLVT</sequence>
<dbReference type="HOGENOM" id="CLU_030571_7_1_7"/>
<dbReference type="GO" id="GO:0006749">
    <property type="term" value="P:glutathione metabolic process"/>
    <property type="evidence" value="ECO:0007669"/>
    <property type="project" value="InterPro"/>
</dbReference>
<proteinExistence type="predicted"/>
<dbReference type="GO" id="GO:0046872">
    <property type="term" value="F:metal ion binding"/>
    <property type="evidence" value="ECO:0007669"/>
    <property type="project" value="UniProtKB-KW"/>
</dbReference>
<dbReference type="Gene3D" id="3.60.15.10">
    <property type="entry name" value="Ribonuclease Z/Hydroxyacylglutathione hydrolase-like"/>
    <property type="match status" value="1"/>
</dbReference>
<reference evidence="3 4" key="1">
    <citation type="journal article" date="2011" name="Stand. Genomic Sci.">
        <title>Complete genome sequence of the acetate-degrading sulfate reducer Desulfobacca acetoxidans type strain (ASRB2).</title>
        <authorList>
            <person name="Goker M."/>
            <person name="Teshima H."/>
            <person name="Lapidus A."/>
            <person name="Nolan M."/>
            <person name="Lucas S."/>
            <person name="Hammon N."/>
            <person name="Deshpande S."/>
            <person name="Cheng J.F."/>
            <person name="Tapia R."/>
            <person name="Han C."/>
            <person name="Goodwin L."/>
            <person name="Pitluck S."/>
            <person name="Huntemann M."/>
            <person name="Liolios K."/>
            <person name="Ivanova N."/>
            <person name="Pagani I."/>
            <person name="Mavromatis K."/>
            <person name="Ovchinikova G."/>
            <person name="Pati A."/>
            <person name="Chen A."/>
            <person name="Palaniappan K."/>
            <person name="Land M."/>
            <person name="Hauser L."/>
            <person name="Brambilla E.M."/>
            <person name="Rohde M."/>
            <person name="Spring S."/>
            <person name="Detter J.C."/>
            <person name="Woyke T."/>
            <person name="Bristow J."/>
            <person name="Eisen J.A."/>
            <person name="Markowitz V."/>
            <person name="Hugenholtz P."/>
            <person name="Kyrpides N.C."/>
            <person name="Klenk H.P."/>
        </authorList>
    </citation>
    <scope>NUCLEOTIDE SEQUENCE [LARGE SCALE GENOMIC DNA]</scope>
    <source>
        <strain evidence="4">ATCC 700848 / DSM 11109 / ASRB2</strain>
    </source>
</reference>
<dbReference type="InterPro" id="IPR051682">
    <property type="entry name" value="Mito_Persulfide_Diox"/>
</dbReference>
<evidence type="ECO:0000256" key="1">
    <source>
        <dbReference type="ARBA" id="ARBA00022723"/>
    </source>
</evidence>
<dbReference type="AlphaFoldDB" id="F2NFU2"/>
<organism evidence="3 4">
    <name type="scientific">Desulfobacca acetoxidans (strain ATCC 700848 / DSM 11109 / ASRB2)</name>
    <dbReference type="NCBI Taxonomy" id="880072"/>
    <lineage>
        <taxon>Bacteria</taxon>
        <taxon>Pseudomonadati</taxon>
        <taxon>Thermodesulfobacteriota</taxon>
        <taxon>Desulfobaccia</taxon>
        <taxon>Desulfobaccales</taxon>
        <taxon>Desulfobaccaceae</taxon>
        <taxon>Desulfobacca</taxon>
    </lineage>
</organism>
<evidence type="ECO:0000313" key="3">
    <source>
        <dbReference type="EMBL" id="AEB10211.1"/>
    </source>
</evidence>
<dbReference type="eggNOG" id="COG0491">
    <property type="taxonomic scope" value="Bacteria"/>
</dbReference>
<keyword evidence="1" id="KW-0479">Metal-binding</keyword>
<dbReference type="PROSITE" id="PS50206">
    <property type="entry name" value="RHODANESE_3"/>
    <property type="match status" value="2"/>
</dbReference>
<dbReference type="SUPFAM" id="SSF52821">
    <property type="entry name" value="Rhodanese/Cell cycle control phosphatase"/>
    <property type="match status" value="2"/>
</dbReference>